<dbReference type="SMART" id="SM00280">
    <property type="entry name" value="KAZAL"/>
    <property type="match status" value="16"/>
</dbReference>
<keyword evidence="7" id="KW-1185">Reference proteome</keyword>
<feature type="domain" description="Kazal-like" evidence="5">
    <location>
        <begin position="232"/>
        <end position="289"/>
    </location>
</feature>
<feature type="domain" description="Kazal-like" evidence="5">
    <location>
        <begin position="619"/>
        <end position="678"/>
    </location>
</feature>
<dbReference type="InterPro" id="IPR050653">
    <property type="entry name" value="Prot_Inhib_GrowthFact_Antg"/>
</dbReference>
<feature type="domain" description="Kazal-like" evidence="5">
    <location>
        <begin position="464"/>
        <end position="518"/>
    </location>
</feature>
<sequence>MLFILYLIFFYSISLGLCDSCDCPDVIRPVCGTDNVTYDNLCVFRCAQNIDKDLMFFYNGTCCSQTLCDPRIETPLCDNFGKTHINECTFLKYRCLMQKSMGLSLEKLYDGPCQNKKCSSKYECSQQYDPVCDNNGEIYINICLFEKRKCELETMNKVIILAEDQKSCTSRQRQKMAGVEFYTYSSYVDDEQTKEELVSIANSTTTIIPPLTTTSKSDQKIVFRDSNGQTPTQFNQKCSLSECEKTWNPVCDSRNRTHKNVCHFKYYACKVNEINGSSIDIANIGACVTNKNVCATCPKEEPMIPVCDNRNMTHPTLCSFIQFNCEARNKHEDERVLVHIKSCHQRSPQFDLKEEICPKMCSRDLKPVCDEANNTHQNLCHFQQYNCNMRKLGIHAPYLRYLRPCITRKLDFAVENIEIQATVSNVQMVMQTTPSEKTTFIVSTPERVKSTETSTTTISTTTESEAFFDCPKPNCPTDGQPVCDSKGNLHGNLCEFTYSRCLAATIGEQLHIANEDNCVSKEACQMPCTDEKHHICASDFSTYDNLCQFRKQKCLDTELEVLFKGKCNECLDSPCAHPPFDAPDDSFVCLEDGSTKSLCEYQMLSCIFERGYGLNLTVQYIGKCCERVETCDEEKTDPICASNNVTYLTECEMNIENCKFRKLDLPLLTVERRGICERSQEISMDKLQSEFKRENLFDCKTECDNSYEPLCGTNGVTYTNPCSLQKELCMEGSGRVEIAYTGMCCDTNCPNDFSPVCDDQGKTHQNICHFGVNRCILERSLGSLLSIEKFGICTDVKECAIECPKEYSPVCSTNGQNIINECELDKINCLLSHNITIGELLVKDYDGECCRSENCDITEFSPVCDTDGITHSNLCLMEKHACVQNKKFGKNVTVLYNGQCCAQRCENITEPVCDGNTTYSNVCEFKIAQCEAHRINKTLTISYNGQCCPFETSGECSTSGPLCDSDGQTHNSHCHYQQKKCIEERVSGKTLNVVHTGECCSLAVCPKSGQYVCDSMGRTHDSICHFHNAKCIYDKIHKTNNTLNLHYQGKCCPAGCTDELSVTCDQHGNVYRNVCYFNLKACETWRRTQEVLLATPCPLLRT</sequence>
<feature type="domain" description="Kazal-like" evidence="5">
    <location>
        <begin position="351"/>
        <end position="407"/>
    </location>
</feature>
<evidence type="ECO:0000313" key="7">
    <source>
        <dbReference type="Proteomes" id="UP001152747"/>
    </source>
</evidence>
<dbReference type="CDD" id="cd00104">
    <property type="entry name" value="KAZAL_FS"/>
    <property type="match status" value="6"/>
</dbReference>
<feature type="domain" description="Kazal-like" evidence="5">
    <location>
        <begin position="519"/>
        <end position="569"/>
    </location>
</feature>
<evidence type="ECO:0000313" key="6">
    <source>
        <dbReference type="EMBL" id="CAI5455516.1"/>
    </source>
</evidence>
<dbReference type="InterPro" id="IPR002350">
    <property type="entry name" value="Kazal_dom"/>
</dbReference>
<evidence type="ECO:0000256" key="3">
    <source>
        <dbReference type="ARBA" id="ARBA00023157"/>
    </source>
</evidence>
<comment type="caution">
    <text evidence="6">The sequence shown here is derived from an EMBL/GenBank/DDBJ whole genome shotgun (WGS) entry which is preliminary data.</text>
</comment>
<dbReference type="PANTHER" id="PTHR10913">
    <property type="entry name" value="FOLLISTATIN-RELATED"/>
    <property type="match status" value="1"/>
</dbReference>
<dbReference type="FunFam" id="3.30.60.30:FF:000131">
    <property type="entry name" value="Protein CBG17314"/>
    <property type="match status" value="1"/>
</dbReference>
<feature type="domain" description="Kazal-like" evidence="5">
    <location>
        <begin position="941"/>
        <end position="999"/>
    </location>
</feature>
<evidence type="ECO:0000256" key="2">
    <source>
        <dbReference type="ARBA" id="ARBA00022900"/>
    </source>
</evidence>
<feature type="domain" description="Kazal-like" evidence="5">
    <location>
        <begin position="117"/>
        <end position="170"/>
    </location>
</feature>
<protein>
    <recommendedName>
        <fullName evidence="5">Kazal-like domain-containing protein</fullName>
    </recommendedName>
</protein>
<keyword evidence="4" id="KW-0732">Signal</keyword>
<dbReference type="Gene3D" id="3.30.60.30">
    <property type="match status" value="15"/>
</dbReference>
<dbReference type="EMBL" id="CANHGI010000006">
    <property type="protein sequence ID" value="CAI5455516.1"/>
    <property type="molecule type" value="Genomic_DNA"/>
</dbReference>
<dbReference type="GO" id="GO:0030154">
    <property type="term" value="P:cell differentiation"/>
    <property type="evidence" value="ECO:0007669"/>
    <property type="project" value="TreeGrafter"/>
</dbReference>
<dbReference type="PROSITE" id="PS51465">
    <property type="entry name" value="KAZAL_2"/>
    <property type="match status" value="14"/>
</dbReference>
<keyword evidence="1" id="KW-0646">Protease inhibitor</keyword>
<dbReference type="SUPFAM" id="SSF100895">
    <property type="entry name" value="Kazal-type serine protease inhibitors"/>
    <property type="match status" value="15"/>
</dbReference>
<dbReference type="Pfam" id="PF00050">
    <property type="entry name" value="Kazal_1"/>
    <property type="match status" value="2"/>
</dbReference>
<accession>A0A9P1N8Z6</accession>
<keyword evidence="2" id="KW-0722">Serine protease inhibitor</keyword>
<organism evidence="6 7">
    <name type="scientific">Caenorhabditis angaria</name>
    <dbReference type="NCBI Taxonomy" id="860376"/>
    <lineage>
        <taxon>Eukaryota</taxon>
        <taxon>Metazoa</taxon>
        <taxon>Ecdysozoa</taxon>
        <taxon>Nematoda</taxon>
        <taxon>Chromadorea</taxon>
        <taxon>Rhabditida</taxon>
        <taxon>Rhabditina</taxon>
        <taxon>Rhabditomorpha</taxon>
        <taxon>Rhabditoidea</taxon>
        <taxon>Rhabditidae</taxon>
        <taxon>Peloderinae</taxon>
        <taxon>Caenorhabditis</taxon>
    </lineage>
</organism>
<feature type="chain" id="PRO_5040313237" description="Kazal-like domain-containing protein" evidence="4">
    <location>
        <begin position="19"/>
        <end position="1102"/>
    </location>
</feature>
<dbReference type="GO" id="GO:0005576">
    <property type="term" value="C:extracellular region"/>
    <property type="evidence" value="ECO:0007669"/>
    <property type="project" value="TreeGrafter"/>
</dbReference>
<dbReference type="OrthoDB" id="126772at2759"/>
<feature type="signal peptide" evidence="4">
    <location>
        <begin position="1"/>
        <end position="18"/>
    </location>
</feature>
<dbReference type="PROSITE" id="PS00282">
    <property type="entry name" value="KAZAL_1"/>
    <property type="match status" value="1"/>
</dbReference>
<feature type="domain" description="Kazal-like" evidence="5">
    <location>
        <begin position="63"/>
        <end position="115"/>
    </location>
</feature>
<keyword evidence="3" id="KW-1015">Disulfide bond</keyword>
<feature type="domain" description="Kazal-like" evidence="5">
    <location>
        <begin position="12"/>
        <end position="62"/>
    </location>
</feature>
<evidence type="ECO:0000256" key="1">
    <source>
        <dbReference type="ARBA" id="ARBA00022690"/>
    </source>
</evidence>
<reference evidence="6" key="1">
    <citation type="submission" date="2022-11" db="EMBL/GenBank/DDBJ databases">
        <authorList>
            <person name="Kikuchi T."/>
        </authorList>
    </citation>
    <scope>NUCLEOTIDE SEQUENCE</scope>
    <source>
        <strain evidence="6">PS1010</strain>
    </source>
</reference>
<feature type="domain" description="Kazal-like" evidence="5">
    <location>
        <begin position="1000"/>
        <end position="1051"/>
    </location>
</feature>
<dbReference type="AlphaFoldDB" id="A0A9P1N8Z6"/>
<dbReference type="Proteomes" id="UP001152747">
    <property type="component" value="Unassembled WGS sequence"/>
</dbReference>
<dbReference type="InterPro" id="IPR036058">
    <property type="entry name" value="Kazal_dom_sf"/>
</dbReference>
<feature type="domain" description="Kazal-like" evidence="5">
    <location>
        <begin position="796"/>
        <end position="842"/>
    </location>
</feature>
<evidence type="ECO:0000256" key="4">
    <source>
        <dbReference type="SAM" id="SignalP"/>
    </source>
</evidence>
<proteinExistence type="predicted"/>
<dbReference type="PANTHER" id="PTHR10913:SF45">
    <property type="entry name" value="FOLLISTATIN, ISOFORM A-RELATED"/>
    <property type="match status" value="1"/>
</dbReference>
<dbReference type="Pfam" id="PF07648">
    <property type="entry name" value="Kazal_2"/>
    <property type="match status" value="14"/>
</dbReference>
<name>A0A9P1N8Z6_9PELO</name>
<gene>
    <name evidence="6" type="ORF">CAMP_LOCUS18153</name>
</gene>
<feature type="domain" description="Kazal-like" evidence="5">
    <location>
        <begin position="693"/>
        <end position="744"/>
    </location>
</feature>
<evidence type="ECO:0000259" key="5">
    <source>
        <dbReference type="PROSITE" id="PS51465"/>
    </source>
</evidence>
<feature type="domain" description="Kazal-like" evidence="5">
    <location>
        <begin position="745"/>
        <end position="795"/>
    </location>
</feature>
<feature type="domain" description="Kazal-like" evidence="5">
    <location>
        <begin position="844"/>
        <end position="900"/>
    </location>
</feature>